<dbReference type="NCBIfam" id="TIGR00516">
    <property type="entry name" value="acpS"/>
    <property type="match status" value="1"/>
</dbReference>
<keyword evidence="3 8" id="KW-0479">Metal-binding</keyword>
<evidence type="ECO:0000256" key="7">
    <source>
        <dbReference type="ARBA" id="ARBA00023160"/>
    </source>
</evidence>
<dbReference type="InterPro" id="IPR008278">
    <property type="entry name" value="4-PPantetheinyl_Trfase_dom"/>
</dbReference>
<reference evidence="10 11" key="1">
    <citation type="submission" date="2022-02" db="EMBL/GenBank/DDBJ databases">
        <authorList>
            <person name="Min J."/>
        </authorList>
    </citation>
    <scope>NUCLEOTIDE SEQUENCE [LARGE SCALE GENOMIC DNA]</scope>
    <source>
        <strain evidence="10 11">GR10-1</strain>
    </source>
</reference>
<evidence type="ECO:0000256" key="3">
    <source>
        <dbReference type="ARBA" id="ARBA00022723"/>
    </source>
</evidence>
<comment type="similarity">
    <text evidence="8">Belongs to the P-Pant transferase superfamily. AcpS family.</text>
</comment>
<feature type="binding site" evidence="8">
    <location>
        <position position="56"/>
    </location>
    <ligand>
        <name>Mg(2+)</name>
        <dbReference type="ChEBI" id="CHEBI:18420"/>
    </ligand>
</feature>
<feature type="binding site" evidence="8">
    <location>
        <position position="8"/>
    </location>
    <ligand>
        <name>Mg(2+)</name>
        <dbReference type="ChEBI" id="CHEBI:18420"/>
    </ligand>
</feature>
<dbReference type="Pfam" id="PF01648">
    <property type="entry name" value="ACPS"/>
    <property type="match status" value="1"/>
</dbReference>
<comment type="function">
    <text evidence="8">Transfers the 4'-phosphopantetheine moiety from coenzyme A to a Ser of acyl-carrier-protein.</text>
</comment>
<dbReference type="Proteomes" id="UP001202248">
    <property type="component" value="Unassembled WGS sequence"/>
</dbReference>
<keyword evidence="2 8" id="KW-0808">Transferase</keyword>
<keyword evidence="7 8" id="KW-0275">Fatty acid biosynthesis</keyword>
<dbReference type="NCBIfam" id="TIGR00556">
    <property type="entry name" value="pantethn_trn"/>
    <property type="match status" value="1"/>
</dbReference>
<evidence type="ECO:0000256" key="6">
    <source>
        <dbReference type="ARBA" id="ARBA00023098"/>
    </source>
</evidence>
<sequence>MISGIGLDVIEVERVQQKIEKEQGFRELVFAEKEIEYCEPKTHKYEHYAARFAAKEAFFKALGTGWAQGTAYKEIIILGDDAGKPELHLAGETAKTLNHLDLTKVKISVSHLKNIAAAVVIIEV</sequence>
<keyword evidence="6 8" id="KW-0443">Lipid metabolism</keyword>
<comment type="catalytic activity">
    <reaction evidence="8">
        <text>apo-[ACP] + CoA = holo-[ACP] + adenosine 3',5'-bisphosphate + H(+)</text>
        <dbReference type="Rhea" id="RHEA:12068"/>
        <dbReference type="Rhea" id="RHEA-COMP:9685"/>
        <dbReference type="Rhea" id="RHEA-COMP:9690"/>
        <dbReference type="ChEBI" id="CHEBI:15378"/>
        <dbReference type="ChEBI" id="CHEBI:29999"/>
        <dbReference type="ChEBI" id="CHEBI:57287"/>
        <dbReference type="ChEBI" id="CHEBI:58343"/>
        <dbReference type="ChEBI" id="CHEBI:64479"/>
        <dbReference type="EC" id="2.7.8.7"/>
    </reaction>
</comment>
<evidence type="ECO:0000259" key="9">
    <source>
        <dbReference type="Pfam" id="PF01648"/>
    </source>
</evidence>
<keyword evidence="5 8" id="KW-0460">Magnesium</keyword>
<dbReference type="SUPFAM" id="SSF56214">
    <property type="entry name" value="4'-phosphopantetheinyl transferase"/>
    <property type="match status" value="1"/>
</dbReference>
<accession>A0ABS9SPP3</accession>
<dbReference type="HAMAP" id="MF_00101">
    <property type="entry name" value="AcpS"/>
    <property type="match status" value="1"/>
</dbReference>
<comment type="subcellular location">
    <subcellularLocation>
        <location evidence="8">Cytoplasm</location>
    </subcellularLocation>
</comment>
<protein>
    <recommendedName>
        <fullName evidence="8">Holo-[acyl-carrier-protein] synthase</fullName>
        <shortName evidence="8">Holo-ACP synthase</shortName>
        <ecNumber evidence="8">2.7.8.7</ecNumber>
    </recommendedName>
    <alternativeName>
        <fullName evidence="8">4'-phosphopantetheinyl transferase AcpS</fullName>
    </alternativeName>
</protein>
<keyword evidence="4 8" id="KW-0276">Fatty acid metabolism</keyword>
<evidence type="ECO:0000256" key="5">
    <source>
        <dbReference type="ARBA" id="ARBA00022842"/>
    </source>
</evidence>
<dbReference type="InterPro" id="IPR037143">
    <property type="entry name" value="4-PPantetheinyl_Trfase_dom_sf"/>
</dbReference>
<keyword evidence="1 8" id="KW-0444">Lipid biosynthesis</keyword>
<comment type="caution">
    <text evidence="10">The sequence shown here is derived from an EMBL/GenBank/DDBJ whole genome shotgun (WGS) entry which is preliminary data.</text>
</comment>
<dbReference type="Gene3D" id="3.90.470.20">
    <property type="entry name" value="4'-phosphopantetheinyl transferase domain"/>
    <property type="match status" value="1"/>
</dbReference>
<gene>
    <name evidence="8 10" type="primary">acpS</name>
    <name evidence="10" type="ORF">MKP09_21915</name>
</gene>
<evidence type="ECO:0000313" key="11">
    <source>
        <dbReference type="Proteomes" id="UP001202248"/>
    </source>
</evidence>
<feature type="domain" description="4'-phosphopantetheinyl transferase" evidence="9">
    <location>
        <begin position="4"/>
        <end position="100"/>
    </location>
</feature>
<keyword evidence="11" id="KW-1185">Reference proteome</keyword>
<dbReference type="EC" id="2.7.8.7" evidence="8"/>
<dbReference type="RefSeq" id="WP_240832500.1">
    <property type="nucleotide sequence ID" value="NZ_JAKWBL010000004.1"/>
</dbReference>
<evidence type="ECO:0000256" key="2">
    <source>
        <dbReference type="ARBA" id="ARBA00022679"/>
    </source>
</evidence>
<evidence type="ECO:0000256" key="4">
    <source>
        <dbReference type="ARBA" id="ARBA00022832"/>
    </source>
</evidence>
<evidence type="ECO:0000256" key="8">
    <source>
        <dbReference type="HAMAP-Rule" id="MF_00101"/>
    </source>
</evidence>
<dbReference type="GO" id="GO:0008897">
    <property type="term" value="F:holo-[acyl-carrier-protein] synthase activity"/>
    <property type="evidence" value="ECO:0007669"/>
    <property type="project" value="UniProtKB-EC"/>
</dbReference>
<comment type="cofactor">
    <cofactor evidence="8">
        <name>Mg(2+)</name>
        <dbReference type="ChEBI" id="CHEBI:18420"/>
    </cofactor>
</comment>
<proteinExistence type="inferred from homology"/>
<dbReference type="EMBL" id="JAKWBL010000004">
    <property type="protein sequence ID" value="MCH5600383.1"/>
    <property type="molecule type" value="Genomic_DNA"/>
</dbReference>
<organism evidence="10 11">
    <name type="scientific">Niabella ginsengisoli</name>
    <dbReference type="NCBI Taxonomy" id="522298"/>
    <lineage>
        <taxon>Bacteria</taxon>
        <taxon>Pseudomonadati</taxon>
        <taxon>Bacteroidota</taxon>
        <taxon>Chitinophagia</taxon>
        <taxon>Chitinophagales</taxon>
        <taxon>Chitinophagaceae</taxon>
        <taxon>Niabella</taxon>
    </lineage>
</organism>
<keyword evidence="8" id="KW-0963">Cytoplasm</keyword>
<evidence type="ECO:0000313" key="10">
    <source>
        <dbReference type="EMBL" id="MCH5600383.1"/>
    </source>
</evidence>
<evidence type="ECO:0000256" key="1">
    <source>
        <dbReference type="ARBA" id="ARBA00022516"/>
    </source>
</evidence>
<dbReference type="InterPro" id="IPR002582">
    <property type="entry name" value="ACPS"/>
</dbReference>
<name>A0ABS9SPP3_9BACT</name>
<dbReference type="InterPro" id="IPR004568">
    <property type="entry name" value="Ppantetheine-prot_Trfase_dom"/>
</dbReference>